<comment type="caution">
    <text evidence="3">The sequence shown here is derived from an EMBL/GenBank/DDBJ whole genome shotgun (WGS) entry which is preliminary data.</text>
</comment>
<dbReference type="Gene3D" id="3.40.630.10">
    <property type="entry name" value="Zn peptidases"/>
    <property type="match status" value="1"/>
</dbReference>
<evidence type="ECO:0000259" key="2">
    <source>
        <dbReference type="Pfam" id="PF07687"/>
    </source>
</evidence>
<protein>
    <submittedName>
        <fullName evidence="3">Amidohydrolase</fullName>
    </submittedName>
</protein>
<dbReference type="Proteomes" id="UP001216907">
    <property type="component" value="Unassembled WGS sequence"/>
</dbReference>
<dbReference type="InterPro" id="IPR036264">
    <property type="entry name" value="Bact_exopeptidase_dim_dom"/>
</dbReference>
<sequence>MTDWRLALDRCIDSRADRLREVRRHLHVNPEPSREEYQTTRFLAERLEESGVPFSVVSSRRGILAGALDDSAGPLAAIRADIDALPIADAKDVAYRSARDGVMHACGHDAHAAMALGAAEALWACRGVLPAPNCWRAVFQPAEEVGEGAYEMVAAGAMAGVKAVAALHVDPERPVGRVGCRARELTAFCHDLDVVVRGVGGHAARPHLARDPLLAACQFLTTVYQAIPRSVDSRDPTVVTFGSIQSGTNANVIPGEAVLRGTIRTLSRQSSQRVAERLKQIADGLGAATETTFELSLNNCTEGVFNDPAVTALCTRAAGEVVGPENLDEIRLPSMGGEDFSGYLSLAPGCMLRLGVAGPGRAVHHLHSPSFDIDERALVLGAKILARSAVMMAHAFAGDGKDDTAAAS</sequence>
<dbReference type="PANTHER" id="PTHR11014:SF63">
    <property type="entry name" value="METALLOPEPTIDASE, PUTATIVE (AFU_ORTHOLOGUE AFUA_6G09600)-RELATED"/>
    <property type="match status" value="1"/>
</dbReference>
<dbReference type="NCBIfam" id="TIGR01891">
    <property type="entry name" value="amidohydrolases"/>
    <property type="match status" value="1"/>
</dbReference>
<dbReference type="Gene3D" id="3.30.70.360">
    <property type="match status" value="1"/>
</dbReference>
<dbReference type="PANTHER" id="PTHR11014">
    <property type="entry name" value="PEPTIDASE M20 FAMILY MEMBER"/>
    <property type="match status" value="1"/>
</dbReference>
<dbReference type="PIRSF" id="PIRSF005962">
    <property type="entry name" value="Pept_M20D_amidohydro"/>
    <property type="match status" value="1"/>
</dbReference>
<feature type="domain" description="Peptidase M20 dimerisation" evidence="2">
    <location>
        <begin position="193"/>
        <end position="284"/>
    </location>
</feature>
<dbReference type="SUPFAM" id="SSF53187">
    <property type="entry name" value="Zn-dependent exopeptidases"/>
    <property type="match status" value="1"/>
</dbReference>
<dbReference type="Pfam" id="PF01546">
    <property type="entry name" value="Peptidase_M20"/>
    <property type="match status" value="1"/>
</dbReference>
<dbReference type="RefSeq" id="WP_277860441.1">
    <property type="nucleotide sequence ID" value="NZ_JARRAG010000002.1"/>
</dbReference>
<evidence type="ECO:0000313" key="3">
    <source>
        <dbReference type="EMBL" id="MDG3004079.1"/>
    </source>
</evidence>
<evidence type="ECO:0000313" key="4">
    <source>
        <dbReference type="Proteomes" id="UP001216907"/>
    </source>
</evidence>
<dbReference type="Pfam" id="PF07687">
    <property type="entry name" value="M20_dimer"/>
    <property type="match status" value="1"/>
</dbReference>
<evidence type="ECO:0000256" key="1">
    <source>
        <dbReference type="ARBA" id="ARBA00022801"/>
    </source>
</evidence>
<dbReference type="EMBL" id="JARRAG010000002">
    <property type="protein sequence ID" value="MDG3004079.1"/>
    <property type="molecule type" value="Genomic_DNA"/>
</dbReference>
<organism evidence="3 4">
    <name type="scientific">Paludisphaera mucosa</name>
    <dbReference type="NCBI Taxonomy" id="3030827"/>
    <lineage>
        <taxon>Bacteria</taxon>
        <taxon>Pseudomonadati</taxon>
        <taxon>Planctomycetota</taxon>
        <taxon>Planctomycetia</taxon>
        <taxon>Isosphaerales</taxon>
        <taxon>Isosphaeraceae</taxon>
        <taxon>Paludisphaera</taxon>
    </lineage>
</organism>
<proteinExistence type="predicted"/>
<keyword evidence="4" id="KW-1185">Reference proteome</keyword>
<keyword evidence="1" id="KW-0378">Hydrolase</keyword>
<dbReference type="InterPro" id="IPR017439">
    <property type="entry name" value="Amidohydrolase"/>
</dbReference>
<dbReference type="InterPro" id="IPR011650">
    <property type="entry name" value="Peptidase_M20_dimer"/>
</dbReference>
<accession>A0ABT6F948</accession>
<gene>
    <name evidence="3" type="ORF">PZE19_09865</name>
</gene>
<dbReference type="InterPro" id="IPR002933">
    <property type="entry name" value="Peptidase_M20"/>
</dbReference>
<dbReference type="SUPFAM" id="SSF55031">
    <property type="entry name" value="Bacterial exopeptidase dimerisation domain"/>
    <property type="match status" value="1"/>
</dbReference>
<reference evidence="3 4" key="1">
    <citation type="submission" date="2023-03" db="EMBL/GenBank/DDBJ databases">
        <title>Paludisphaera mucosa sp. nov. a novel planctomycete from northern fen.</title>
        <authorList>
            <person name="Ivanova A."/>
        </authorList>
    </citation>
    <scope>NUCLEOTIDE SEQUENCE [LARGE SCALE GENOMIC DNA]</scope>
    <source>
        <strain evidence="3 4">Pla2</strain>
    </source>
</reference>
<name>A0ABT6F948_9BACT</name>